<feature type="chain" id="PRO_5011718456" evidence="1">
    <location>
        <begin position="24"/>
        <end position="205"/>
    </location>
</feature>
<dbReference type="Proteomes" id="UP000198748">
    <property type="component" value="Unassembled WGS sequence"/>
</dbReference>
<feature type="domain" description="Secretion system C-terminal sorting" evidence="2">
    <location>
        <begin position="125"/>
        <end position="201"/>
    </location>
</feature>
<dbReference type="AlphaFoldDB" id="A0A1G7WR90"/>
<dbReference type="InterPro" id="IPR026444">
    <property type="entry name" value="Secre_tail"/>
</dbReference>
<protein>
    <submittedName>
        <fullName evidence="3">Por secretion system C-terminal sorting domain-containing protein</fullName>
    </submittedName>
</protein>
<dbReference type="OrthoDB" id="1522390at2"/>
<reference evidence="4" key="1">
    <citation type="submission" date="2016-10" db="EMBL/GenBank/DDBJ databases">
        <authorList>
            <person name="Varghese N."/>
            <person name="Submissions S."/>
        </authorList>
    </citation>
    <scope>NUCLEOTIDE SEQUENCE [LARGE SCALE GENOMIC DNA]</scope>
    <source>
        <strain evidence="4">DSM 25329</strain>
    </source>
</reference>
<keyword evidence="1" id="KW-0732">Signal</keyword>
<name>A0A1G7WR90_9BACT</name>
<evidence type="ECO:0000259" key="2">
    <source>
        <dbReference type="Pfam" id="PF18962"/>
    </source>
</evidence>
<dbReference type="STRING" id="659014.SAMN04487996_122140"/>
<dbReference type="NCBIfam" id="TIGR04183">
    <property type="entry name" value="Por_Secre_tail"/>
    <property type="match status" value="1"/>
</dbReference>
<proteinExistence type="predicted"/>
<dbReference type="Pfam" id="PF18962">
    <property type="entry name" value="Por_Secre_tail"/>
    <property type="match status" value="1"/>
</dbReference>
<organism evidence="3 4">
    <name type="scientific">Dyadobacter soli</name>
    <dbReference type="NCBI Taxonomy" id="659014"/>
    <lineage>
        <taxon>Bacteria</taxon>
        <taxon>Pseudomonadati</taxon>
        <taxon>Bacteroidota</taxon>
        <taxon>Cytophagia</taxon>
        <taxon>Cytophagales</taxon>
        <taxon>Spirosomataceae</taxon>
        <taxon>Dyadobacter</taxon>
    </lineage>
</organism>
<gene>
    <name evidence="3" type="ORF">SAMN04487996_122140</name>
</gene>
<keyword evidence="4" id="KW-1185">Reference proteome</keyword>
<evidence type="ECO:0000256" key="1">
    <source>
        <dbReference type="SAM" id="SignalP"/>
    </source>
</evidence>
<evidence type="ECO:0000313" key="3">
    <source>
        <dbReference type="EMBL" id="SDG74388.1"/>
    </source>
</evidence>
<sequence length="205" mass="22902">MKRTIRFIYMILALALSIHGLQAQSVSGGSRLNMVGKKKAPASQNIKFSNFSSGVTYKPLTLQNPKALNTFYTSFLFASPNTADNNALAVEVAEKSNEKKSPAMEAQLRAEELLFVSDKISVSNVYPNPASEYAEIDFTINAGLRDAKLTFYNVLGSQMQEFTLNKNDRKLRINTRDMATGLYFYQLSVDGKKVATKKMLVRHQQ</sequence>
<evidence type="ECO:0000313" key="4">
    <source>
        <dbReference type="Proteomes" id="UP000198748"/>
    </source>
</evidence>
<dbReference type="EMBL" id="FNAN01000022">
    <property type="protein sequence ID" value="SDG74388.1"/>
    <property type="molecule type" value="Genomic_DNA"/>
</dbReference>
<accession>A0A1G7WR90</accession>
<feature type="signal peptide" evidence="1">
    <location>
        <begin position="1"/>
        <end position="23"/>
    </location>
</feature>